<dbReference type="GO" id="GO:0030154">
    <property type="term" value="P:cell differentiation"/>
    <property type="evidence" value="ECO:0007669"/>
    <property type="project" value="TreeGrafter"/>
</dbReference>
<dbReference type="InterPro" id="IPR036390">
    <property type="entry name" value="WH_DNA-bd_sf"/>
</dbReference>
<keyword evidence="2 3" id="KW-0539">Nucleus</keyword>
<dbReference type="AlphaFoldDB" id="A0A0R3T1J3"/>
<dbReference type="GO" id="GO:0000981">
    <property type="term" value="F:DNA-binding transcription factor activity, RNA polymerase II-specific"/>
    <property type="evidence" value="ECO:0007669"/>
    <property type="project" value="TreeGrafter"/>
</dbReference>
<protein>
    <submittedName>
        <fullName evidence="7">Fork-head domain-containing protein</fullName>
    </submittedName>
</protein>
<evidence type="ECO:0000256" key="3">
    <source>
        <dbReference type="PROSITE-ProRule" id="PRU00089"/>
    </source>
</evidence>
<dbReference type="Proteomes" id="UP000278807">
    <property type="component" value="Unassembled WGS sequence"/>
</dbReference>
<evidence type="ECO:0000256" key="2">
    <source>
        <dbReference type="ARBA" id="ARBA00023242"/>
    </source>
</evidence>
<dbReference type="PANTHER" id="PTHR11829:SF388">
    <property type="entry name" value="FORK HEAD DOMAIN-CONTAINING PROTEIN L1-RELATED"/>
    <property type="match status" value="1"/>
</dbReference>
<evidence type="ECO:0000313" key="5">
    <source>
        <dbReference type="EMBL" id="VDN96604.1"/>
    </source>
</evidence>
<keyword evidence="6" id="KW-1185">Reference proteome</keyword>
<dbReference type="PANTHER" id="PTHR11829">
    <property type="entry name" value="FORKHEAD BOX PROTEIN"/>
    <property type="match status" value="1"/>
</dbReference>
<dbReference type="PROSITE" id="PS00658">
    <property type="entry name" value="FORK_HEAD_2"/>
    <property type="match status" value="1"/>
</dbReference>
<reference evidence="5 6" key="2">
    <citation type="submission" date="2018-11" db="EMBL/GenBank/DDBJ databases">
        <authorList>
            <consortium name="Pathogen Informatics"/>
        </authorList>
    </citation>
    <scope>NUCLEOTIDE SEQUENCE [LARGE SCALE GENOMIC DNA]</scope>
</reference>
<evidence type="ECO:0000313" key="6">
    <source>
        <dbReference type="Proteomes" id="UP000278807"/>
    </source>
</evidence>
<dbReference type="GO" id="GO:0005634">
    <property type="term" value="C:nucleus"/>
    <property type="evidence" value="ECO:0007669"/>
    <property type="project" value="UniProtKB-SubCell"/>
</dbReference>
<name>A0A0R3T1J3_RODNA</name>
<dbReference type="InterPro" id="IPR001766">
    <property type="entry name" value="Fork_head_dom"/>
</dbReference>
<sequence>MESPNSARLLMECAAYSRNMNNPATVPTTQMAVNPFAVGHIPQENERSCWNDISSTPNCNPAACILSNGANSEDPKLKPSLSYIALIYTAITSSPDRMLTLSGIYKYITDNFKYYEKHKHGWKNSIRHNLSLNDCFVKINRSASNPGKGCYWAIHPKAEHMFEDGSYLRRKRRFKLGEDDINEFRNLQIRANQVNENIIAVSSSSEQPTSTQQAPPQYIPAQNTYSYAPQSTAYMQPTNSWTQHMNGLHQSYAPTNYYSNMPQQAVTSYHQYGVSQQLHNNPAWYNGNYLRQQQATPVSPHGQSRISLDSTGSLLRTSPEMGVPCCISPTEEAKTNSASLSAVHRAHSSDYLDPYFTQLPF</sequence>
<accession>A0A0R3T1J3</accession>
<dbReference type="Pfam" id="PF00250">
    <property type="entry name" value="Forkhead"/>
    <property type="match status" value="1"/>
</dbReference>
<dbReference type="FunFam" id="1.10.10.10:FF:000135">
    <property type="entry name" value="forkhead box protein G1"/>
    <property type="match status" value="1"/>
</dbReference>
<keyword evidence="1 3" id="KW-0238">DNA-binding</keyword>
<dbReference type="PROSITE" id="PS50039">
    <property type="entry name" value="FORK_HEAD_3"/>
    <property type="match status" value="1"/>
</dbReference>
<dbReference type="SMART" id="SM00339">
    <property type="entry name" value="FH"/>
    <property type="match status" value="1"/>
</dbReference>
<organism evidence="7">
    <name type="scientific">Rodentolepis nana</name>
    <name type="common">Dwarf tapeworm</name>
    <name type="synonym">Hymenolepis nana</name>
    <dbReference type="NCBI Taxonomy" id="102285"/>
    <lineage>
        <taxon>Eukaryota</taxon>
        <taxon>Metazoa</taxon>
        <taxon>Spiralia</taxon>
        <taxon>Lophotrochozoa</taxon>
        <taxon>Platyhelminthes</taxon>
        <taxon>Cestoda</taxon>
        <taxon>Eucestoda</taxon>
        <taxon>Cyclophyllidea</taxon>
        <taxon>Hymenolepididae</taxon>
        <taxon>Rodentolepis</taxon>
    </lineage>
</organism>
<evidence type="ECO:0000313" key="7">
    <source>
        <dbReference type="WBParaSite" id="HNAJ_0000074501-mRNA-1"/>
    </source>
</evidence>
<dbReference type="InterPro" id="IPR050211">
    <property type="entry name" value="FOX_domain-containing"/>
</dbReference>
<proteinExistence type="predicted"/>
<dbReference type="WBParaSite" id="HNAJ_0000074501-mRNA-1">
    <property type="protein sequence ID" value="HNAJ_0000074501-mRNA-1"/>
    <property type="gene ID" value="HNAJ_0000074501"/>
</dbReference>
<evidence type="ECO:0000259" key="4">
    <source>
        <dbReference type="PROSITE" id="PS50039"/>
    </source>
</evidence>
<dbReference type="Gene3D" id="1.10.10.10">
    <property type="entry name" value="Winged helix-like DNA-binding domain superfamily/Winged helix DNA-binding domain"/>
    <property type="match status" value="1"/>
</dbReference>
<dbReference type="GO" id="GO:0009653">
    <property type="term" value="P:anatomical structure morphogenesis"/>
    <property type="evidence" value="ECO:0007669"/>
    <property type="project" value="TreeGrafter"/>
</dbReference>
<dbReference type="EMBL" id="UZAE01000233">
    <property type="protein sequence ID" value="VDN96604.1"/>
    <property type="molecule type" value="Genomic_DNA"/>
</dbReference>
<dbReference type="PRINTS" id="PR00053">
    <property type="entry name" value="FORKHEAD"/>
</dbReference>
<evidence type="ECO:0000256" key="1">
    <source>
        <dbReference type="ARBA" id="ARBA00023125"/>
    </source>
</evidence>
<dbReference type="GO" id="GO:0000978">
    <property type="term" value="F:RNA polymerase II cis-regulatory region sequence-specific DNA binding"/>
    <property type="evidence" value="ECO:0007669"/>
    <property type="project" value="TreeGrafter"/>
</dbReference>
<dbReference type="STRING" id="102285.A0A0R3T1J3"/>
<dbReference type="InterPro" id="IPR030456">
    <property type="entry name" value="TF_fork_head_CS_2"/>
</dbReference>
<dbReference type="SUPFAM" id="SSF46785">
    <property type="entry name" value="Winged helix' DNA-binding domain"/>
    <property type="match status" value="1"/>
</dbReference>
<dbReference type="OrthoDB" id="5402974at2759"/>
<gene>
    <name evidence="5" type="ORF">HNAJ_LOCUS745</name>
</gene>
<feature type="domain" description="Fork-head" evidence="4">
    <location>
        <begin position="78"/>
        <end position="172"/>
    </location>
</feature>
<comment type="subcellular location">
    <subcellularLocation>
        <location evidence="3">Nucleus</location>
    </subcellularLocation>
</comment>
<feature type="DNA-binding region" description="Fork-head" evidence="3">
    <location>
        <begin position="78"/>
        <end position="172"/>
    </location>
</feature>
<dbReference type="InterPro" id="IPR036388">
    <property type="entry name" value="WH-like_DNA-bd_sf"/>
</dbReference>
<reference evidence="7" key="1">
    <citation type="submission" date="2017-02" db="UniProtKB">
        <authorList>
            <consortium name="WormBaseParasite"/>
        </authorList>
    </citation>
    <scope>IDENTIFICATION</scope>
</reference>